<dbReference type="PANTHER" id="PTHR48090:SF7">
    <property type="entry name" value="RFBJ PROTEIN"/>
    <property type="match status" value="1"/>
</dbReference>
<sequence>MPDLSVVIPCYNEAENIPLLIKSIDSYYKPDTEIILVDNGSTDDTPAVLLKELKSVSNVLIRSVRVEDNIGYGHGIMTGVKKAVGDVIAWTHADLQTDPTDVINAYSVYTKNADNEKCVLKGKRIGRNLFDTFFTFTMGALSSFLMRVNLTDINAQPKMFHRSFLVKMASAPDDFSLDLYLLYQARINGYKILEYPVHFGKRLHGEAKGGG</sequence>
<dbReference type="InterPro" id="IPR050256">
    <property type="entry name" value="Glycosyltransferase_2"/>
</dbReference>
<dbReference type="PANTHER" id="PTHR48090">
    <property type="entry name" value="UNDECAPRENYL-PHOSPHATE 4-DEOXY-4-FORMAMIDO-L-ARABINOSE TRANSFERASE-RELATED"/>
    <property type="match status" value="1"/>
</dbReference>
<dbReference type="AlphaFoldDB" id="A0A382V6S9"/>
<evidence type="ECO:0000313" key="2">
    <source>
        <dbReference type="EMBL" id="SVD41735.1"/>
    </source>
</evidence>
<gene>
    <name evidence="2" type="ORF">METZ01_LOCUS394589</name>
</gene>
<feature type="non-terminal residue" evidence="2">
    <location>
        <position position="211"/>
    </location>
</feature>
<dbReference type="InterPro" id="IPR029044">
    <property type="entry name" value="Nucleotide-diphossugar_trans"/>
</dbReference>
<organism evidence="2">
    <name type="scientific">marine metagenome</name>
    <dbReference type="NCBI Taxonomy" id="408172"/>
    <lineage>
        <taxon>unclassified sequences</taxon>
        <taxon>metagenomes</taxon>
        <taxon>ecological metagenomes</taxon>
    </lineage>
</organism>
<dbReference type="EMBL" id="UINC01149331">
    <property type="protein sequence ID" value="SVD41735.1"/>
    <property type="molecule type" value="Genomic_DNA"/>
</dbReference>
<proteinExistence type="predicted"/>
<name>A0A382V6S9_9ZZZZ</name>
<dbReference type="Gene3D" id="3.90.550.10">
    <property type="entry name" value="Spore Coat Polysaccharide Biosynthesis Protein SpsA, Chain A"/>
    <property type="match status" value="1"/>
</dbReference>
<dbReference type="SUPFAM" id="SSF53448">
    <property type="entry name" value="Nucleotide-diphospho-sugar transferases"/>
    <property type="match status" value="1"/>
</dbReference>
<dbReference type="CDD" id="cd04179">
    <property type="entry name" value="DPM_DPG-synthase_like"/>
    <property type="match status" value="1"/>
</dbReference>
<feature type="domain" description="Glycosyltransferase 2-like" evidence="1">
    <location>
        <begin position="5"/>
        <end position="115"/>
    </location>
</feature>
<reference evidence="2" key="1">
    <citation type="submission" date="2018-05" db="EMBL/GenBank/DDBJ databases">
        <authorList>
            <person name="Lanie J.A."/>
            <person name="Ng W.-L."/>
            <person name="Kazmierczak K.M."/>
            <person name="Andrzejewski T.M."/>
            <person name="Davidsen T.M."/>
            <person name="Wayne K.J."/>
            <person name="Tettelin H."/>
            <person name="Glass J.I."/>
            <person name="Rusch D."/>
            <person name="Podicherti R."/>
            <person name="Tsui H.-C.T."/>
            <person name="Winkler M.E."/>
        </authorList>
    </citation>
    <scope>NUCLEOTIDE SEQUENCE</scope>
</reference>
<accession>A0A382V6S9</accession>
<dbReference type="InterPro" id="IPR001173">
    <property type="entry name" value="Glyco_trans_2-like"/>
</dbReference>
<protein>
    <recommendedName>
        <fullName evidence="1">Glycosyltransferase 2-like domain-containing protein</fullName>
    </recommendedName>
</protein>
<dbReference type="Pfam" id="PF00535">
    <property type="entry name" value="Glycos_transf_2"/>
    <property type="match status" value="1"/>
</dbReference>
<evidence type="ECO:0000259" key="1">
    <source>
        <dbReference type="Pfam" id="PF00535"/>
    </source>
</evidence>